<evidence type="ECO:0000256" key="5">
    <source>
        <dbReference type="ARBA" id="ARBA00023136"/>
    </source>
</evidence>
<feature type="domain" description="EXS" evidence="7">
    <location>
        <begin position="429"/>
        <end position="631"/>
    </location>
</feature>
<gene>
    <name evidence="9" type="ORF">Q7C36_010541</name>
</gene>
<dbReference type="EMBL" id="JAVHJS010000010">
    <property type="protein sequence ID" value="KAK2845687.1"/>
    <property type="molecule type" value="Genomic_DNA"/>
</dbReference>
<dbReference type="GO" id="GO:0000822">
    <property type="term" value="F:inositol hexakisphosphate binding"/>
    <property type="evidence" value="ECO:0007669"/>
    <property type="project" value="TreeGrafter"/>
</dbReference>
<feature type="transmembrane region" description="Helical" evidence="6">
    <location>
        <begin position="266"/>
        <end position="284"/>
    </location>
</feature>
<evidence type="ECO:0000259" key="8">
    <source>
        <dbReference type="PROSITE" id="PS51382"/>
    </source>
</evidence>
<dbReference type="GO" id="GO:0016036">
    <property type="term" value="P:cellular response to phosphate starvation"/>
    <property type="evidence" value="ECO:0007669"/>
    <property type="project" value="TreeGrafter"/>
</dbReference>
<dbReference type="Pfam" id="PF03124">
    <property type="entry name" value="EXS"/>
    <property type="match status" value="1"/>
</dbReference>
<dbReference type="AlphaFoldDB" id="A0AA88SQ45"/>
<dbReference type="PROSITE" id="PS51382">
    <property type="entry name" value="SPX"/>
    <property type="match status" value="1"/>
</dbReference>
<evidence type="ECO:0000313" key="9">
    <source>
        <dbReference type="EMBL" id="KAK2845687.1"/>
    </source>
</evidence>
<dbReference type="InterPro" id="IPR004342">
    <property type="entry name" value="EXS_C"/>
</dbReference>
<evidence type="ECO:0000256" key="6">
    <source>
        <dbReference type="SAM" id="Phobius"/>
    </source>
</evidence>
<evidence type="ECO:0000256" key="3">
    <source>
        <dbReference type="ARBA" id="ARBA00022692"/>
    </source>
</evidence>
<keyword evidence="5 6" id="KW-0472">Membrane</keyword>
<accession>A0AA88SQ45</accession>
<dbReference type="GO" id="GO:0005794">
    <property type="term" value="C:Golgi apparatus"/>
    <property type="evidence" value="ECO:0007669"/>
    <property type="project" value="TreeGrafter"/>
</dbReference>
<keyword evidence="10" id="KW-1185">Reference proteome</keyword>
<comment type="subcellular location">
    <subcellularLocation>
        <location evidence="1">Membrane</location>
        <topology evidence="1">Multi-pass membrane protein</topology>
    </subcellularLocation>
</comment>
<keyword evidence="3 6" id="KW-0812">Transmembrane</keyword>
<comment type="caution">
    <text evidence="9">The sequence shown here is derived from an EMBL/GenBank/DDBJ whole genome shotgun (WGS) entry which is preliminary data.</text>
</comment>
<organism evidence="9 10">
    <name type="scientific">Tachysurus vachellii</name>
    <name type="common">Darkbarbel catfish</name>
    <name type="synonym">Pelteobagrus vachellii</name>
    <dbReference type="NCBI Taxonomy" id="175792"/>
    <lineage>
        <taxon>Eukaryota</taxon>
        <taxon>Metazoa</taxon>
        <taxon>Chordata</taxon>
        <taxon>Craniata</taxon>
        <taxon>Vertebrata</taxon>
        <taxon>Euteleostomi</taxon>
        <taxon>Actinopterygii</taxon>
        <taxon>Neopterygii</taxon>
        <taxon>Teleostei</taxon>
        <taxon>Ostariophysi</taxon>
        <taxon>Siluriformes</taxon>
        <taxon>Bagridae</taxon>
        <taxon>Tachysurus</taxon>
    </lineage>
</organism>
<feature type="transmembrane region" description="Helical" evidence="6">
    <location>
        <begin position="226"/>
        <end position="246"/>
    </location>
</feature>
<feature type="transmembrane region" description="Helical" evidence="6">
    <location>
        <begin position="546"/>
        <end position="568"/>
    </location>
</feature>
<evidence type="ECO:0000313" key="10">
    <source>
        <dbReference type="Proteomes" id="UP001187315"/>
    </source>
</evidence>
<dbReference type="PANTHER" id="PTHR10783">
    <property type="entry name" value="XENOTROPIC AND POLYTROPIC RETROVIRUS RECEPTOR 1-RELATED"/>
    <property type="match status" value="1"/>
</dbReference>
<keyword evidence="4 6" id="KW-1133">Transmembrane helix</keyword>
<feature type="transmembrane region" description="Helical" evidence="6">
    <location>
        <begin position="500"/>
        <end position="521"/>
    </location>
</feature>
<proteinExistence type="inferred from homology"/>
<feature type="domain" description="SPX" evidence="8">
    <location>
        <begin position="6"/>
        <end position="170"/>
    </location>
</feature>
<reference evidence="9" key="1">
    <citation type="submission" date="2023-08" db="EMBL/GenBank/DDBJ databases">
        <title>Pelteobagrus vachellii genome.</title>
        <authorList>
            <person name="Liu H."/>
        </authorList>
    </citation>
    <scope>NUCLEOTIDE SEQUENCE</scope>
    <source>
        <strain evidence="9">PRFRI_2022a</strain>
        <tissue evidence="9">Muscle</tissue>
    </source>
</reference>
<dbReference type="GO" id="GO:0006817">
    <property type="term" value="P:phosphate ion transport"/>
    <property type="evidence" value="ECO:0007669"/>
    <property type="project" value="TreeGrafter"/>
</dbReference>
<feature type="transmembrane region" description="Helical" evidence="6">
    <location>
        <begin position="470"/>
        <end position="488"/>
    </location>
</feature>
<feature type="transmembrane region" description="Helical" evidence="6">
    <location>
        <begin position="365"/>
        <end position="383"/>
    </location>
</feature>
<evidence type="ECO:0000256" key="1">
    <source>
        <dbReference type="ARBA" id="ARBA00004141"/>
    </source>
</evidence>
<dbReference type="InterPro" id="IPR004331">
    <property type="entry name" value="SPX_dom"/>
</dbReference>
<dbReference type="Pfam" id="PF03105">
    <property type="entry name" value="SPX"/>
    <property type="match status" value="1"/>
</dbReference>
<name>A0AA88SQ45_TACVA</name>
<evidence type="ECO:0000256" key="2">
    <source>
        <dbReference type="ARBA" id="ARBA00009665"/>
    </source>
</evidence>
<dbReference type="PROSITE" id="PS51380">
    <property type="entry name" value="EXS"/>
    <property type="match status" value="1"/>
</dbReference>
<sequence length="682" mass="78962">MPVTHISFSEYLTAHMIPEWRKQYICYEELNSILTREHRQHILFDRHSHHFPVCEDFLKKCDTELKKVNLFFSEMLSEAKWRLSTFGIVALDGSEAGVSGTGHVPVSSKTYRYLQRKKSELHKLKMAVGEFYMSLAFLQSYQELNYQGFYKITKKYDAKIPSERGLQWRTEKLDTSLLHTERGSCEEIMCRLETFMLQLEGGNEEKALKRLELPPRGLEQTTGHWIIFRIGVTCGLIIALIIFFAFKASNESHLEHLKPLLQLYRGSFLLIEFLSLMGLTMYCWKRSGINHILIFELDPRHHLSHHQVLEMTGYLAVCCCISVLAWLHPSPMSIPQQIHPLIFHSFLLLLLLNPTSTCHSWSRRWFLAVMWKVLTAPLWPVGFADCWLADQLNSLSPLILSLWDLLCFTFQINWADLQDSSSLVRGSVHLERQSKVVICLIQCFPPWLRFAQCLRHFWDSGNTVHLLNAGKYSTVFLMVTFAGLYNTAREKSDPAMEESVYVYLYLWAISTCISVIVTVSWDLRMDWGLLHGNGLLKEELIFSQEVYYYAAMLADVLLRISWAINILLAQMKDSAAVVTASAILAPLEILRRSIWNFFRLENEHLKNCRQCRAIRDFHLPASPINLPQQILSDKMKDPNEPIIVQQETSTSHCKPTCLPFRYMRSKVKETNLPTRSPAIEST</sequence>
<evidence type="ECO:0000256" key="4">
    <source>
        <dbReference type="ARBA" id="ARBA00022989"/>
    </source>
</evidence>
<dbReference type="PANTHER" id="PTHR10783:SF103">
    <property type="entry name" value="SOLUTE CARRIER FAMILY 53 MEMBER 1"/>
    <property type="match status" value="1"/>
</dbReference>
<dbReference type="Proteomes" id="UP001187315">
    <property type="component" value="Unassembled WGS sequence"/>
</dbReference>
<dbReference type="GO" id="GO:0005886">
    <property type="term" value="C:plasma membrane"/>
    <property type="evidence" value="ECO:0007669"/>
    <property type="project" value="TreeGrafter"/>
</dbReference>
<evidence type="ECO:0000259" key="7">
    <source>
        <dbReference type="PROSITE" id="PS51380"/>
    </source>
</evidence>
<evidence type="ECO:0008006" key="11">
    <source>
        <dbReference type="Google" id="ProtNLM"/>
    </source>
</evidence>
<comment type="similarity">
    <text evidence="2">Belongs to the SYG1 (TC 2.A.94) family.</text>
</comment>
<protein>
    <recommendedName>
        <fullName evidence="11">Xenotropic and polytropic retrovirus receptor 1</fullName>
    </recommendedName>
</protein>